<feature type="region of interest" description="Disordered" evidence="1">
    <location>
        <begin position="42"/>
        <end position="76"/>
    </location>
</feature>
<evidence type="ECO:0000256" key="1">
    <source>
        <dbReference type="SAM" id="MobiDB-lite"/>
    </source>
</evidence>
<gene>
    <name evidence="2" type="ORF">WG66_5337</name>
</gene>
<proteinExistence type="predicted"/>
<feature type="compositionally biased region" description="Polar residues" evidence="1">
    <location>
        <begin position="54"/>
        <end position="71"/>
    </location>
</feature>
<evidence type="ECO:0000313" key="2">
    <source>
        <dbReference type="EMBL" id="KTB42087.1"/>
    </source>
</evidence>
<protein>
    <submittedName>
        <fullName evidence="2">Uncharacterized protein</fullName>
    </submittedName>
</protein>
<feature type="region of interest" description="Disordered" evidence="1">
    <location>
        <begin position="408"/>
        <end position="438"/>
    </location>
</feature>
<feature type="compositionally biased region" description="Basic and acidic residues" evidence="1">
    <location>
        <begin position="416"/>
        <end position="426"/>
    </location>
</feature>
<evidence type="ECO:0000313" key="3">
    <source>
        <dbReference type="Proteomes" id="UP000054988"/>
    </source>
</evidence>
<name>A0A0W0G0F8_MONRR</name>
<sequence length="466" mass="52560">MSDIDLGVLWEGARMLEYVQEDGFSLLEALNTSFALEPSESSCAKTPEYIPPSRLSTPLSYTPKTSTDSLPSTPPALEPHYDNLMVIYDLQTAHPSGYALCNDLSLNMLQLFNTLFTEYKPLCEGDDVEMDIDTSISHGDFPDKDIQIDLALGAVKDIPQHDEEECPFQRVEELETEQEQDEDHKTLAECHRWKAKEHAQNIEHFLDLEAEVSQDEDNNNNNGDMDNFIADDHDFEGQWIDAAYQSLAMQPIAQKNQDELQEAEKLANRFNKKARYQLSVEHPSTSSQNSIVSSWVIHCKPKKNHLVITYILGCQKQDPSIQALTYLRRRGDGYIYLDTTMPNRLGKLLRQCVVVKKQPRSPNSIKMVRLDAFTTPAPGDNYSNPCSLSDLIATDNVTKYQVGSWLQLHTRKPKKPSGDKNKDKGMKPVTSDELDASDPRSLECYHGDAVLLIEATQTEATVVFAL</sequence>
<dbReference type="AlphaFoldDB" id="A0A0W0G0F8"/>
<reference evidence="2 3" key="1">
    <citation type="submission" date="2015-12" db="EMBL/GenBank/DDBJ databases">
        <title>Draft genome sequence of Moniliophthora roreri, the causal agent of frosty pod rot of cacao.</title>
        <authorList>
            <person name="Aime M.C."/>
            <person name="Diaz-Valderrama J.R."/>
            <person name="Kijpornyongpan T."/>
            <person name="Phillips-Mora W."/>
        </authorList>
    </citation>
    <scope>NUCLEOTIDE SEQUENCE [LARGE SCALE GENOMIC DNA]</scope>
    <source>
        <strain evidence="2 3">MCA 2952</strain>
    </source>
</reference>
<organism evidence="2 3">
    <name type="scientific">Moniliophthora roreri</name>
    <name type="common">Frosty pod rot fungus</name>
    <name type="synonym">Monilia roreri</name>
    <dbReference type="NCBI Taxonomy" id="221103"/>
    <lineage>
        <taxon>Eukaryota</taxon>
        <taxon>Fungi</taxon>
        <taxon>Dikarya</taxon>
        <taxon>Basidiomycota</taxon>
        <taxon>Agaricomycotina</taxon>
        <taxon>Agaricomycetes</taxon>
        <taxon>Agaricomycetidae</taxon>
        <taxon>Agaricales</taxon>
        <taxon>Marasmiineae</taxon>
        <taxon>Marasmiaceae</taxon>
        <taxon>Moniliophthora</taxon>
    </lineage>
</organism>
<comment type="caution">
    <text evidence="2">The sequence shown here is derived from an EMBL/GenBank/DDBJ whole genome shotgun (WGS) entry which is preliminary data.</text>
</comment>
<dbReference type="EMBL" id="LATX01001387">
    <property type="protein sequence ID" value="KTB42087.1"/>
    <property type="molecule type" value="Genomic_DNA"/>
</dbReference>
<accession>A0A0W0G0F8</accession>
<dbReference type="Proteomes" id="UP000054988">
    <property type="component" value="Unassembled WGS sequence"/>
</dbReference>